<dbReference type="EMBL" id="KN833689">
    <property type="protein sequence ID" value="KIK29665.1"/>
    <property type="molecule type" value="Genomic_DNA"/>
</dbReference>
<organism evidence="1 2">
    <name type="scientific">Pisolithus microcarpus 441</name>
    <dbReference type="NCBI Taxonomy" id="765257"/>
    <lineage>
        <taxon>Eukaryota</taxon>
        <taxon>Fungi</taxon>
        <taxon>Dikarya</taxon>
        <taxon>Basidiomycota</taxon>
        <taxon>Agaricomycotina</taxon>
        <taxon>Agaricomycetes</taxon>
        <taxon>Agaricomycetidae</taxon>
        <taxon>Boletales</taxon>
        <taxon>Sclerodermatineae</taxon>
        <taxon>Pisolithaceae</taxon>
        <taxon>Pisolithus</taxon>
    </lineage>
</organism>
<reference evidence="1 2" key="1">
    <citation type="submission" date="2014-04" db="EMBL/GenBank/DDBJ databases">
        <authorList>
            <consortium name="DOE Joint Genome Institute"/>
            <person name="Kuo A."/>
            <person name="Kohler A."/>
            <person name="Costa M.D."/>
            <person name="Nagy L.G."/>
            <person name="Floudas D."/>
            <person name="Copeland A."/>
            <person name="Barry K.W."/>
            <person name="Cichocki N."/>
            <person name="Veneault-Fourrey C."/>
            <person name="LaButti K."/>
            <person name="Lindquist E.A."/>
            <person name="Lipzen A."/>
            <person name="Lundell T."/>
            <person name="Morin E."/>
            <person name="Murat C."/>
            <person name="Sun H."/>
            <person name="Tunlid A."/>
            <person name="Henrissat B."/>
            <person name="Grigoriev I.V."/>
            <person name="Hibbett D.S."/>
            <person name="Martin F."/>
            <person name="Nordberg H.P."/>
            <person name="Cantor M.N."/>
            <person name="Hua S.X."/>
        </authorList>
    </citation>
    <scope>NUCLEOTIDE SEQUENCE [LARGE SCALE GENOMIC DNA]</scope>
    <source>
        <strain evidence="1 2">441</strain>
    </source>
</reference>
<reference evidence="2" key="2">
    <citation type="submission" date="2015-01" db="EMBL/GenBank/DDBJ databases">
        <title>Evolutionary Origins and Diversification of the Mycorrhizal Mutualists.</title>
        <authorList>
            <consortium name="DOE Joint Genome Institute"/>
            <consortium name="Mycorrhizal Genomics Consortium"/>
            <person name="Kohler A."/>
            <person name="Kuo A."/>
            <person name="Nagy L.G."/>
            <person name="Floudas D."/>
            <person name="Copeland A."/>
            <person name="Barry K.W."/>
            <person name="Cichocki N."/>
            <person name="Veneault-Fourrey C."/>
            <person name="LaButti K."/>
            <person name="Lindquist E.A."/>
            <person name="Lipzen A."/>
            <person name="Lundell T."/>
            <person name="Morin E."/>
            <person name="Murat C."/>
            <person name="Riley R."/>
            <person name="Ohm R."/>
            <person name="Sun H."/>
            <person name="Tunlid A."/>
            <person name="Henrissat B."/>
            <person name="Grigoriev I.V."/>
            <person name="Hibbett D.S."/>
            <person name="Martin F."/>
        </authorList>
    </citation>
    <scope>NUCLEOTIDE SEQUENCE [LARGE SCALE GENOMIC DNA]</scope>
    <source>
        <strain evidence="2">441</strain>
    </source>
</reference>
<evidence type="ECO:0000313" key="1">
    <source>
        <dbReference type="EMBL" id="KIK29665.1"/>
    </source>
</evidence>
<keyword evidence="2" id="KW-1185">Reference proteome</keyword>
<dbReference type="AlphaFoldDB" id="A0A0C9YX29"/>
<protein>
    <submittedName>
        <fullName evidence="1">Uncharacterized protein</fullName>
    </submittedName>
</protein>
<accession>A0A0C9YX29</accession>
<sequence length="89" mass="10195">MYRHKALVELAAAARKCQQERLERMMPEEQQALEALREEKNKDQECEWEDAGNIAFEDILDGTEQLEVSNAGGELTDLAQELLGELFKE</sequence>
<name>A0A0C9YX29_9AGAM</name>
<evidence type="ECO:0000313" key="2">
    <source>
        <dbReference type="Proteomes" id="UP000054018"/>
    </source>
</evidence>
<gene>
    <name evidence="1" type="ORF">PISMIDRAFT_490490</name>
</gene>
<dbReference type="HOGENOM" id="CLU_2655449_0_0_1"/>
<proteinExistence type="predicted"/>
<dbReference type="Proteomes" id="UP000054018">
    <property type="component" value="Unassembled WGS sequence"/>
</dbReference>
<dbReference type="OrthoDB" id="2640969at2759"/>